<dbReference type="RefSeq" id="WP_271280131.1">
    <property type="nucleotide sequence ID" value="NZ_JAPNUD010000248.1"/>
</dbReference>
<gene>
    <name evidence="2" type="ORF">OUY24_40985</name>
</gene>
<keyword evidence="1" id="KW-0812">Transmembrane</keyword>
<name>A0ABT4TC23_9ACTN</name>
<evidence type="ECO:0000313" key="3">
    <source>
        <dbReference type="Proteomes" id="UP001212498"/>
    </source>
</evidence>
<evidence type="ECO:0008006" key="4">
    <source>
        <dbReference type="Google" id="ProtNLM"/>
    </source>
</evidence>
<dbReference type="Proteomes" id="UP001212498">
    <property type="component" value="Unassembled WGS sequence"/>
</dbReference>
<feature type="transmembrane region" description="Helical" evidence="1">
    <location>
        <begin position="21"/>
        <end position="39"/>
    </location>
</feature>
<organism evidence="2 3">
    <name type="scientific">Nonomuraea ferruginea</name>
    <dbReference type="NCBI Taxonomy" id="46174"/>
    <lineage>
        <taxon>Bacteria</taxon>
        <taxon>Bacillati</taxon>
        <taxon>Actinomycetota</taxon>
        <taxon>Actinomycetes</taxon>
        <taxon>Streptosporangiales</taxon>
        <taxon>Streptosporangiaceae</taxon>
        <taxon>Nonomuraea</taxon>
    </lineage>
</organism>
<comment type="caution">
    <text evidence="2">The sequence shown here is derived from an EMBL/GenBank/DDBJ whole genome shotgun (WGS) entry which is preliminary data.</text>
</comment>
<sequence length="121" mass="13030">MTRALLALKLRLLRNGPHNERAFSLVAGLVLAALVIAGASSTADGVIHEGWIAVALTVWGGMWLFGPLAQPRHDPSVISREWLRGYPLRSWRLARALSWTELLGVGPLITVACLSSLAVLA</sequence>
<feature type="transmembrane region" description="Helical" evidence="1">
    <location>
        <begin position="51"/>
        <end position="69"/>
    </location>
</feature>
<reference evidence="2 3" key="1">
    <citation type="submission" date="2022-11" db="EMBL/GenBank/DDBJ databases">
        <title>Nonomuraea corallina sp. nov., a new species of the genus Nonomuraea isolated from sea side sediment in Thai sea.</title>
        <authorList>
            <person name="Ngamcharungchit C."/>
            <person name="Matsumoto A."/>
            <person name="Suriyachadkun C."/>
            <person name="Panbangred W."/>
            <person name="Inahashi Y."/>
            <person name="Intra B."/>
        </authorList>
    </citation>
    <scope>NUCLEOTIDE SEQUENCE [LARGE SCALE GENOMIC DNA]</scope>
    <source>
        <strain evidence="2 3">DSM 43553</strain>
    </source>
</reference>
<evidence type="ECO:0000313" key="2">
    <source>
        <dbReference type="EMBL" id="MDA0647038.1"/>
    </source>
</evidence>
<keyword evidence="1" id="KW-1133">Transmembrane helix</keyword>
<proteinExistence type="predicted"/>
<keyword evidence="3" id="KW-1185">Reference proteome</keyword>
<feature type="non-terminal residue" evidence="2">
    <location>
        <position position="121"/>
    </location>
</feature>
<dbReference type="EMBL" id="JAPNUD010000248">
    <property type="protein sequence ID" value="MDA0647038.1"/>
    <property type="molecule type" value="Genomic_DNA"/>
</dbReference>
<keyword evidence="1" id="KW-0472">Membrane</keyword>
<accession>A0ABT4TC23</accession>
<protein>
    <recommendedName>
        <fullName evidence="4">ABC transporter permease</fullName>
    </recommendedName>
</protein>
<feature type="transmembrane region" description="Helical" evidence="1">
    <location>
        <begin position="99"/>
        <end position="120"/>
    </location>
</feature>
<evidence type="ECO:0000256" key="1">
    <source>
        <dbReference type="SAM" id="Phobius"/>
    </source>
</evidence>